<dbReference type="PROSITE" id="PS00949">
    <property type="entry name" value="AUTOINDUCER_SYNTH_1"/>
    <property type="match status" value="1"/>
</dbReference>
<evidence type="ECO:0000256" key="4">
    <source>
        <dbReference type="ARBA" id="ARBA00022691"/>
    </source>
</evidence>
<dbReference type="InterPro" id="IPR001690">
    <property type="entry name" value="Autoind_synthase"/>
</dbReference>
<keyword evidence="2 7" id="KW-0673">Quorum sensing</keyword>
<dbReference type="EC" id="2.3.1.184" evidence="1"/>
<proteinExistence type="inferred from homology"/>
<organism evidence="8 9">
    <name type="scientific">Rhodopseudomonas pseudopalustris</name>
    <dbReference type="NCBI Taxonomy" id="1513892"/>
    <lineage>
        <taxon>Bacteria</taxon>
        <taxon>Pseudomonadati</taxon>
        <taxon>Pseudomonadota</taxon>
        <taxon>Alphaproteobacteria</taxon>
        <taxon>Hyphomicrobiales</taxon>
        <taxon>Nitrobacteraceae</taxon>
        <taxon>Rhodopseudomonas</taxon>
    </lineage>
</organism>
<dbReference type="EMBL" id="FODT01000015">
    <property type="protein sequence ID" value="SEP34081.1"/>
    <property type="molecule type" value="Genomic_DNA"/>
</dbReference>
<dbReference type="PANTHER" id="PTHR39322">
    <property type="entry name" value="ACYL-HOMOSERINE-LACTONE SYNTHASE"/>
    <property type="match status" value="1"/>
</dbReference>
<accession>A0A1H8X2M3</accession>
<dbReference type="OrthoDB" id="6169313at2"/>
<reference evidence="9" key="1">
    <citation type="submission" date="2016-10" db="EMBL/GenBank/DDBJ databases">
        <authorList>
            <person name="Varghese N."/>
            <person name="Submissions S."/>
        </authorList>
    </citation>
    <scope>NUCLEOTIDE SEQUENCE [LARGE SCALE GENOMIC DNA]</scope>
    <source>
        <strain evidence="9">DSM 123</strain>
    </source>
</reference>
<dbReference type="InterPro" id="IPR018311">
    <property type="entry name" value="Autoind_synth_CS"/>
</dbReference>
<dbReference type="InterPro" id="IPR016181">
    <property type="entry name" value="Acyl_CoA_acyltransferase"/>
</dbReference>
<evidence type="ECO:0000256" key="5">
    <source>
        <dbReference type="ARBA" id="ARBA00022929"/>
    </source>
</evidence>
<dbReference type="RefSeq" id="WP_092686180.1">
    <property type="nucleotide sequence ID" value="NZ_FODT01000015.1"/>
</dbReference>
<evidence type="ECO:0000256" key="6">
    <source>
        <dbReference type="ARBA" id="ARBA00048576"/>
    </source>
</evidence>
<name>A0A1H8X2M3_9BRAD</name>
<dbReference type="Proteomes" id="UP000199615">
    <property type="component" value="Unassembled WGS sequence"/>
</dbReference>
<evidence type="ECO:0000256" key="1">
    <source>
        <dbReference type="ARBA" id="ARBA00012340"/>
    </source>
</evidence>
<keyword evidence="3" id="KW-0808">Transferase</keyword>
<keyword evidence="4" id="KW-0949">S-adenosyl-L-methionine</keyword>
<dbReference type="PROSITE" id="PS51187">
    <property type="entry name" value="AUTOINDUCER_SYNTH_2"/>
    <property type="match status" value="1"/>
</dbReference>
<dbReference type="PRINTS" id="PR01549">
    <property type="entry name" value="AUTOINDCRSYN"/>
</dbReference>
<dbReference type="Gene3D" id="3.40.630.30">
    <property type="match status" value="1"/>
</dbReference>
<comment type="catalytic activity">
    <reaction evidence="6">
        <text>a fatty acyl-[ACP] + S-adenosyl-L-methionine = an N-acyl-L-homoserine lactone + S-methyl-5'-thioadenosine + holo-[ACP] + H(+)</text>
        <dbReference type="Rhea" id="RHEA:10096"/>
        <dbReference type="Rhea" id="RHEA-COMP:9685"/>
        <dbReference type="Rhea" id="RHEA-COMP:14125"/>
        <dbReference type="ChEBI" id="CHEBI:15378"/>
        <dbReference type="ChEBI" id="CHEBI:17509"/>
        <dbReference type="ChEBI" id="CHEBI:55474"/>
        <dbReference type="ChEBI" id="CHEBI:59789"/>
        <dbReference type="ChEBI" id="CHEBI:64479"/>
        <dbReference type="ChEBI" id="CHEBI:138651"/>
        <dbReference type="EC" id="2.3.1.184"/>
    </reaction>
</comment>
<dbReference type="GO" id="GO:0061579">
    <property type="term" value="F:N-acyl homoserine lactone synthase activity"/>
    <property type="evidence" value="ECO:0007669"/>
    <property type="project" value="UniProtKB-EC"/>
</dbReference>
<dbReference type="AlphaFoldDB" id="A0A1H8X2M3"/>
<evidence type="ECO:0000256" key="3">
    <source>
        <dbReference type="ARBA" id="ARBA00022679"/>
    </source>
</evidence>
<protein>
    <recommendedName>
        <fullName evidence="1">acyl-homoserine-lactone synthase</fullName>
        <ecNumber evidence="1">2.3.1.184</ecNumber>
    </recommendedName>
</protein>
<evidence type="ECO:0000313" key="8">
    <source>
        <dbReference type="EMBL" id="SEP34081.1"/>
    </source>
</evidence>
<keyword evidence="5 7" id="KW-0071">Autoinducer synthesis</keyword>
<keyword evidence="9" id="KW-1185">Reference proteome</keyword>
<dbReference type="PANTHER" id="PTHR39322:SF1">
    <property type="entry name" value="ISOVALERYL-HOMOSERINE LACTONE SYNTHASE"/>
    <property type="match status" value="1"/>
</dbReference>
<evidence type="ECO:0000256" key="7">
    <source>
        <dbReference type="PROSITE-ProRule" id="PRU00533"/>
    </source>
</evidence>
<comment type="similarity">
    <text evidence="7">Belongs to the autoinducer synthase family.</text>
</comment>
<sequence length="208" mass="22633">MRAIAVRPEDRGTFGDLIADMHGLRARVFGGRLGWDVEIEDRVETDGFDRLNPVYILAVAERGPVLGCARLLPATGPTMLADAFPQLLAGGRLEAHPRMIESSRFCVDTGAVEAGTSRGLHRATLTLFAAIIEWSMGAGYREIVTATDVRFERLLNRARWPMRRLGEPRVIGETLSVAGALPADDASFATVRPPGYRSDLGGFRRSAA</sequence>
<dbReference type="GO" id="GO:0009372">
    <property type="term" value="P:quorum sensing"/>
    <property type="evidence" value="ECO:0007669"/>
    <property type="project" value="UniProtKB-UniRule"/>
</dbReference>
<dbReference type="Pfam" id="PF00765">
    <property type="entry name" value="Autoind_synth"/>
    <property type="match status" value="1"/>
</dbReference>
<evidence type="ECO:0000256" key="2">
    <source>
        <dbReference type="ARBA" id="ARBA00022654"/>
    </source>
</evidence>
<gene>
    <name evidence="8" type="ORF">SAMN05444123_115102</name>
</gene>
<dbReference type="SUPFAM" id="SSF55729">
    <property type="entry name" value="Acyl-CoA N-acyltransferases (Nat)"/>
    <property type="match status" value="1"/>
</dbReference>
<dbReference type="GO" id="GO:0007165">
    <property type="term" value="P:signal transduction"/>
    <property type="evidence" value="ECO:0007669"/>
    <property type="project" value="TreeGrafter"/>
</dbReference>
<evidence type="ECO:0000313" key="9">
    <source>
        <dbReference type="Proteomes" id="UP000199615"/>
    </source>
</evidence>
<dbReference type="NCBIfam" id="NF010408">
    <property type="entry name" value="PRK13834.1"/>
    <property type="match status" value="1"/>
</dbReference>